<evidence type="ECO:0000313" key="3">
    <source>
        <dbReference type="EMBL" id="TQV77273.1"/>
    </source>
</evidence>
<dbReference type="EMBL" id="VIKR01000001">
    <property type="protein sequence ID" value="TQV77273.1"/>
    <property type="molecule type" value="Genomic_DNA"/>
</dbReference>
<feature type="coiled-coil region" evidence="1">
    <location>
        <begin position="61"/>
        <end position="154"/>
    </location>
</feature>
<dbReference type="AlphaFoldDB" id="A0A545TJ93"/>
<dbReference type="Proteomes" id="UP000317839">
    <property type="component" value="Unassembled WGS sequence"/>
</dbReference>
<feature type="region of interest" description="Disordered" evidence="2">
    <location>
        <begin position="1"/>
        <end position="22"/>
    </location>
</feature>
<evidence type="ECO:0000313" key="4">
    <source>
        <dbReference type="Proteomes" id="UP000317839"/>
    </source>
</evidence>
<gene>
    <name evidence="3" type="ORF">FLL45_04830</name>
</gene>
<evidence type="ECO:0000256" key="2">
    <source>
        <dbReference type="SAM" id="MobiDB-lite"/>
    </source>
</evidence>
<evidence type="ECO:0000256" key="1">
    <source>
        <dbReference type="SAM" id="Coils"/>
    </source>
</evidence>
<name>A0A545TJ93_9GAMM</name>
<keyword evidence="4" id="KW-1185">Reference proteome</keyword>
<organism evidence="3 4">
    <name type="scientific">Aliikangiella marina</name>
    <dbReference type="NCBI Taxonomy" id="1712262"/>
    <lineage>
        <taxon>Bacteria</taxon>
        <taxon>Pseudomonadati</taxon>
        <taxon>Pseudomonadota</taxon>
        <taxon>Gammaproteobacteria</taxon>
        <taxon>Oceanospirillales</taxon>
        <taxon>Pleioneaceae</taxon>
        <taxon>Aliikangiella</taxon>
    </lineage>
</organism>
<proteinExistence type="predicted"/>
<comment type="caution">
    <text evidence="3">The sequence shown here is derived from an EMBL/GenBank/DDBJ whole genome shotgun (WGS) entry which is preliminary data.</text>
</comment>
<protein>
    <submittedName>
        <fullName evidence="3">Uncharacterized protein</fullName>
    </submittedName>
</protein>
<keyword evidence="1" id="KW-0175">Coiled coil</keyword>
<dbReference type="RefSeq" id="WP_142940846.1">
    <property type="nucleotide sequence ID" value="NZ_VIKR01000001.1"/>
</dbReference>
<sequence>MPRVARAASAKNKENGDGRTSIDLTGAEKQLNEIRSLLFSETVQDLRKEMTRNFSEHDKRIEKLSALHQKTTEQLKQQIKDQVKRINDALKKQNKDLLNSESQLKNELDNLHDQVEQNRDWVAAEHENIYGEIAEKYEASMAKLEAVANELIDNKVERRSLAQMFSNIASSLDPELAKNDNNSKSKRK</sequence>
<accession>A0A545TJ93</accession>
<reference evidence="3 4" key="1">
    <citation type="submission" date="2019-06" db="EMBL/GenBank/DDBJ databases">
        <title>Draft genome of Aliikangiella marina GYP-15.</title>
        <authorList>
            <person name="Wang G."/>
        </authorList>
    </citation>
    <scope>NUCLEOTIDE SEQUENCE [LARGE SCALE GENOMIC DNA]</scope>
    <source>
        <strain evidence="3 4">GYP-15</strain>
    </source>
</reference>